<accession>A0A814Q0X0</accession>
<evidence type="ECO:0000256" key="1">
    <source>
        <dbReference type="SAM" id="Phobius"/>
    </source>
</evidence>
<dbReference type="Proteomes" id="UP000663879">
    <property type="component" value="Unassembled WGS sequence"/>
</dbReference>
<reference evidence="2" key="1">
    <citation type="submission" date="2021-02" db="EMBL/GenBank/DDBJ databases">
        <authorList>
            <person name="Nowell W R."/>
        </authorList>
    </citation>
    <scope>NUCLEOTIDE SEQUENCE</scope>
    <source>
        <strain evidence="2">Ploen Becks lab</strain>
    </source>
</reference>
<proteinExistence type="predicted"/>
<keyword evidence="1" id="KW-0472">Membrane</keyword>
<evidence type="ECO:0000313" key="2">
    <source>
        <dbReference type="EMBL" id="CAF1113142.1"/>
    </source>
</evidence>
<comment type="caution">
    <text evidence="2">The sequence shown here is derived from an EMBL/GenBank/DDBJ whole genome shotgun (WGS) entry which is preliminary data.</text>
</comment>
<feature type="non-terminal residue" evidence="2">
    <location>
        <position position="212"/>
    </location>
</feature>
<keyword evidence="1" id="KW-1133">Transmembrane helix</keyword>
<protein>
    <submittedName>
        <fullName evidence="2">Uncharacterized protein</fullName>
    </submittedName>
</protein>
<keyword evidence="3" id="KW-1185">Reference proteome</keyword>
<name>A0A814Q0X0_9BILA</name>
<evidence type="ECO:0000313" key="3">
    <source>
        <dbReference type="Proteomes" id="UP000663879"/>
    </source>
</evidence>
<feature type="non-terminal residue" evidence="2">
    <location>
        <position position="1"/>
    </location>
</feature>
<dbReference type="EMBL" id="CAJNOC010008279">
    <property type="protein sequence ID" value="CAF1113142.1"/>
    <property type="molecule type" value="Genomic_DNA"/>
</dbReference>
<sequence length="212" mass="25389">MRKKHIYFYLLILLSIISSPILFLFRNETNIPSAVLSRNKNVKTNFDQIISEFHKINKNECDPRPNNITYTKCLNALKNLHINFTKLKRKKCSKCLYIDNQKQIVYHHTFWQMETQDKNYLHIQIRMLKLNLMSYLSTQNLCCTKFILWKLSTFSKLIEQKISSQFSKWMKNSQLEIKTFNLEKLCILSLSTPRSNIYSYDLCKDKLKLRTD</sequence>
<keyword evidence="1" id="KW-0812">Transmembrane</keyword>
<gene>
    <name evidence="2" type="ORF">OXX778_LOCUS21710</name>
</gene>
<dbReference type="AlphaFoldDB" id="A0A814Q0X0"/>
<organism evidence="2 3">
    <name type="scientific">Brachionus calyciflorus</name>
    <dbReference type="NCBI Taxonomy" id="104777"/>
    <lineage>
        <taxon>Eukaryota</taxon>
        <taxon>Metazoa</taxon>
        <taxon>Spiralia</taxon>
        <taxon>Gnathifera</taxon>
        <taxon>Rotifera</taxon>
        <taxon>Eurotatoria</taxon>
        <taxon>Monogononta</taxon>
        <taxon>Pseudotrocha</taxon>
        <taxon>Ploima</taxon>
        <taxon>Brachionidae</taxon>
        <taxon>Brachionus</taxon>
    </lineage>
</organism>
<feature type="transmembrane region" description="Helical" evidence="1">
    <location>
        <begin position="7"/>
        <end position="25"/>
    </location>
</feature>